<proteinExistence type="predicted"/>
<name>A0A243W793_9BACT</name>
<dbReference type="InterPro" id="IPR007396">
    <property type="entry name" value="TR_PAI2-type"/>
</dbReference>
<comment type="caution">
    <text evidence="1">The sequence shown here is derived from an EMBL/GenBank/DDBJ whole genome shotgun (WGS) entry which is preliminary data.</text>
</comment>
<sequence>MYIPAEFLLTDQAEALAFMQRYNFATLISVDQGLPVASHLPFHVTSEGPRILLTAHLARANPQWRTWAAQDVLVIFTGPHAYISPTLYEQRESVPTWDYIAVHAYGKVRLLEDTAAKEHALQQLIAIHEPAYQGQWDTLPATYKASLLRALVAFEVEVSSLQGSKKLNQSRSAVERASIVEHLAGSDDSVTRDLAPYIQNS</sequence>
<gene>
    <name evidence="1" type="ORF">BXP70_23210</name>
</gene>
<dbReference type="PANTHER" id="PTHR35802:SF1">
    <property type="entry name" value="PROTEASE SYNTHASE AND SPORULATION PROTEIN PAI 2"/>
    <property type="match status" value="1"/>
</dbReference>
<reference evidence="1 2" key="1">
    <citation type="submission" date="2017-01" db="EMBL/GenBank/DDBJ databases">
        <title>A new Hymenobacter.</title>
        <authorList>
            <person name="Liang Y."/>
            <person name="Feng F."/>
        </authorList>
    </citation>
    <scope>NUCLEOTIDE SEQUENCE [LARGE SCALE GENOMIC DNA]</scope>
    <source>
        <strain evidence="1">MIMBbqt21</strain>
    </source>
</reference>
<dbReference type="PIRSF" id="PIRSF010372">
    <property type="entry name" value="PaiB"/>
    <property type="match status" value="1"/>
</dbReference>
<evidence type="ECO:0000313" key="2">
    <source>
        <dbReference type="Proteomes" id="UP000194873"/>
    </source>
</evidence>
<dbReference type="InterPro" id="IPR012349">
    <property type="entry name" value="Split_barrel_FMN-bd"/>
</dbReference>
<evidence type="ECO:0000313" key="1">
    <source>
        <dbReference type="EMBL" id="OUJ70845.1"/>
    </source>
</evidence>
<dbReference type="SUPFAM" id="SSF50475">
    <property type="entry name" value="FMN-binding split barrel"/>
    <property type="match status" value="1"/>
</dbReference>
<dbReference type="OrthoDB" id="9794948at2"/>
<dbReference type="PANTHER" id="PTHR35802">
    <property type="entry name" value="PROTEASE SYNTHASE AND SPORULATION PROTEIN PAI 2"/>
    <property type="match status" value="1"/>
</dbReference>
<dbReference type="RefSeq" id="WP_086596508.1">
    <property type="nucleotide sequence ID" value="NZ_MTSE01000020.1"/>
</dbReference>
<keyword evidence="2" id="KW-1185">Reference proteome</keyword>
<dbReference type="Pfam" id="PF04299">
    <property type="entry name" value="FMN_bind_2"/>
    <property type="match status" value="1"/>
</dbReference>
<dbReference type="AlphaFoldDB" id="A0A243W793"/>
<organism evidence="1 2">
    <name type="scientific">Hymenobacter crusticola</name>
    <dbReference type="NCBI Taxonomy" id="1770526"/>
    <lineage>
        <taxon>Bacteria</taxon>
        <taxon>Pseudomonadati</taxon>
        <taxon>Bacteroidota</taxon>
        <taxon>Cytophagia</taxon>
        <taxon>Cytophagales</taxon>
        <taxon>Hymenobacteraceae</taxon>
        <taxon>Hymenobacter</taxon>
    </lineage>
</organism>
<dbReference type="Proteomes" id="UP000194873">
    <property type="component" value="Unassembled WGS sequence"/>
</dbReference>
<accession>A0A243W793</accession>
<dbReference type="EMBL" id="MTSE01000020">
    <property type="protein sequence ID" value="OUJ70845.1"/>
    <property type="molecule type" value="Genomic_DNA"/>
</dbReference>
<dbReference type="Gene3D" id="2.30.110.10">
    <property type="entry name" value="Electron Transport, Fmn-binding Protein, Chain A"/>
    <property type="match status" value="1"/>
</dbReference>
<protein>
    <submittedName>
        <fullName evidence="1">Transcriptional regulator</fullName>
    </submittedName>
</protein>